<evidence type="ECO:0000313" key="1">
    <source>
        <dbReference type="EMBL" id="APD19915.1"/>
    </source>
</evidence>
<proteinExistence type="predicted"/>
<evidence type="ECO:0008006" key="3">
    <source>
        <dbReference type="Google" id="ProtNLM"/>
    </source>
</evidence>
<dbReference type="EMBL" id="KX827370">
    <property type="protein sequence ID" value="APD19915.1"/>
    <property type="molecule type" value="Genomic_DNA"/>
</dbReference>
<dbReference type="Proteomes" id="UP000226242">
    <property type="component" value="Segment"/>
</dbReference>
<sequence length="115" mass="13662">MPMTEQEAFQLISLVSDSYNMEFHKSKYDAWTSILIKEGDYEASVKKLKNYIKESKYKPTLADVLAIKPKEFVAEEKPKEETHQYKLKHDPEYAEEWRKVKERGFQLLQELKADD</sequence>
<dbReference type="Gene3D" id="1.10.8.200">
    <property type="entry name" value="Replisome organizer (g39p helicase loader/inhibitor protein)"/>
    <property type="match status" value="1"/>
</dbReference>
<reference evidence="1 2" key="1">
    <citation type="submission" date="2016-09" db="EMBL/GenBank/DDBJ databases">
        <title>Whole-genome sequencing of Staphylococcus pseudintermedius phages.</title>
        <authorList>
            <person name="Breteau M."/>
            <person name="Kot W."/>
            <person name="Vogensen F.K."/>
            <person name="Moodley A."/>
            <person name="Wellington E.M.H."/>
            <person name="Hodgson D.A."/>
        </authorList>
    </citation>
    <scope>NUCLEOTIDE SEQUENCE [LARGE SCALE GENOMIC DNA]</scope>
</reference>
<protein>
    <recommendedName>
        <fullName evidence="3">Replicative helicase inhibitor G39P N-terminal domain-containing protein</fullName>
    </recommendedName>
</protein>
<accession>A0A1J0MFD5</accession>
<name>A0A1J0MFD5_9CAUD</name>
<evidence type="ECO:0000313" key="2">
    <source>
        <dbReference type="Proteomes" id="UP000226242"/>
    </source>
</evidence>
<gene>
    <name evidence="1" type="ORF">SpT252_032</name>
</gene>
<organism evidence="1 2">
    <name type="scientific">Staphylococcus phage SpT252</name>
    <dbReference type="NCBI Taxonomy" id="1913447"/>
    <lineage>
        <taxon>Viruses</taxon>
        <taxon>Duplodnaviria</taxon>
        <taxon>Heunggongvirae</taxon>
        <taxon>Uroviricota</taxon>
        <taxon>Caudoviricetes</taxon>
        <taxon>Coventryvirus</taxon>
        <taxon>Coventryvirus WIS42</taxon>
    </lineage>
</organism>